<reference evidence="2" key="2">
    <citation type="submission" date="2005-06" db="EMBL/GenBank/DDBJ databases">
        <title>Sequencing of the draft genome and assembly of Crocosphaera watsonii WH 8501.</title>
        <authorList>
            <consortium name="US DOE Joint Genome Institute (JGI-PGF)"/>
            <person name="Copeland A."/>
            <person name="Lucas S."/>
            <person name="Lapidus A."/>
            <person name="Barry K."/>
            <person name="Detter C."/>
            <person name="Glavina T."/>
            <person name="Hammon N."/>
            <person name="Israni S."/>
            <person name="Pitluck S."/>
            <person name="Richardson P."/>
        </authorList>
    </citation>
    <scope>NUCLEOTIDE SEQUENCE [LARGE SCALE GENOMIC DNA]</scope>
    <source>
        <strain evidence="2">WH 8501</strain>
    </source>
</reference>
<dbReference type="EMBL" id="AADV02000025">
    <property type="protein sequence ID" value="EAM50483.1"/>
    <property type="molecule type" value="Genomic_DNA"/>
</dbReference>
<accession>Q4C2U5</accession>
<reference evidence="2" key="1">
    <citation type="submission" date="2004-02" db="EMBL/GenBank/DDBJ databases">
        <authorList>
            <consortium name="DOE Joint Genome Institute"/>
        </authorList>
    </citation>
    <scope>NUCLEOTIDE SEQUENCE [LARGE SCALE GENOMIC DNA]</scope>
    <source>
        <strain evidence="2">WH 8501</strain>
    </source>
</reference>
<keyword evidence="3" id="KW-1185">Reference proteome</keyword>
<dbReference type="KEGG" id="cwa:CwatDRAFT_4045"/>
<evidence type="ECO:0000313" key="2">
    <source>
        <dbReference type="EMBL" id="EAM50483.1"/>
    </source>
</evidence>
<dbReference type="Proteomes" id="UP000003922">
    <property type="component" value="Unassembled WGS sequence"/>
</dbReference>
<dbReference type="InterPro" id="IPR012337">
    <property type="entry name" value="RNaseH-like_sf"/>
</dbReference>
<sequence>MERGKVPLDLLFDRAVSWCLSNLPVEPVALGEKQREVLAIDSSTIARWRARPGMDLLGKGFHHRAGKAIKANIIAAVTTVVFISGVRVGLVSRVRFGDSCEAAVAELFKDLPKSKNHCLLVVDAGIATRQQFAAASDKDALLGRLRINSKLRCAPPPRPSQPGPGRPRKHGEILHPGWDSPEIPPDEDITAMHLKGELRLRRWQQLHFEDVADTVLDVVRIDHPDYEKPLLLATIARELTTEQIWLGYKHRFPVETNFYVAQDSAGMEMPRAWTENAIKRRISLAMLAGFVLKAIAAMSEPLSIGPWDRRPQPTAGRLANYLDIHIHNFLALALSGVKPRNYKKIPTPQKSKGLPLPDTA</sequence>
<comment type="caution">
    <text evidence="2">The sequence shown here is derived from an EMBL/GenBank/DDBJ whole genome shotgun (WGS) entry which is preliminary data.</text>
</comment>
<reference evidence="2" key="3">
    <citation type="submission" date="2016-12" db="EMBL/GenBank/DDBJ databases">
        <title>Annotation of the draft genome assembly of Crocosphaera watsonii WH 8501.</title>
        <authorList>
            <consortium name="US DOE Joint Genome Institute (JGI-ORNL)"/>
            <person name="Larimer F."/>
            <person name="Land M."/>
        </authorList>
    </citation>
    <scope>NUCLEOTIDE SEQUENCE</scope>
    <source>
        <strain evidence="2">WH 8501</strain>
    </source>
</reference>
<dbReference type="AlphaFoldDB" id="Q4C2U5"/>
<name>Q4C2U5_CROWT</name>
<evidence type="ECO:0008006" key="4">
    <source>
        <dbReference type="Google" id="ProtNLM"/>
    </source>
</evidence>
<organism evidence="2 3">
    <name type="scientific">Crocosphaera watsonii WH 8501</name>
    <dbReference type="NCBI Taxonomy" id="165597"/>
    <lineage>
        <taxon>Bacteria</taxon>
        <taxon>Bacillati</taxon>
        <taxon>Cyanobacteriota</taxon>
        <taxon>Cyanophyceae</taxon>
        <taxon>Oscillatoriophycideae</taxon>
        <taxon>Chroococcales</taxon>
        <taxon>Aphanothecaceae</taxon>
        <taxon>Crocosphaera</taxon>
    </lineage>
</organism>
<feature type="region of interest" description="Disordered" evidence="1">
    <location>
        <begin position="152"/>
        <end position="186"/>
    </location>
</feature>
<dbReference type="SUPFAM" id="SSF53098">
    <property type="entry name" value="Ribonuclease H-like"/>
    <property type="match status" value="1"/>
</dbReference>
<gene>
    <name evidence="2" type="ORF">CwatDRAFT_4045</name>
</gene>
<evidence type="ECO:0000313" key="3">
    <source>
        <dbReference type="Proteomes" id="UP000003922"/>
    </source>
</evidence>
<protein>
    <recommendedName>
        <fullName evidence="4">Transposase</fullName>
    </recommendedName>
</protein>
<evidence type="ECO:0000256" key="1">
    <source>
        <dbReference type="SAM" id="MobiDB-lite"/>
    </source>
</evidence>
<feature type="compositionally biased region" description="Pro residues" evidence="1">
    <location>
        <begin position="154"/>
        <end position="165"/>
    </location>
</feature>
<proteinExistence type="predicted"/>